<reference evidence="2 3" key="1">
    <citation type="journal article" date="2019" name="Nat. Microbiol.">
        <title>Mediterranean grassland soil C-N compound turnover is dependent on rainfall and depth, and is mediated by genomically divergent microorganisms.</title>
        <authorList>
            <person name="Diamond S."/>
            <person name="Andeer P.F."/>
            <person name="Li Z."/>
            <person name="Crits-Christoph A."/>
            <person name="Burstein D."/>
            <person name="Anantharaman K."/>
            <person name="Lane K.R."/>
            <person name="Thomas B.C."/>
            <person name="Pan C."/>
            <person name="Northen T.R."/>
            <person name="Banfield J.F."/>
        </authorList>
    </citation>
    <scope>NUCLEOTIDE SEQUENCE [LARGE SCALE GENOMIC DNA]</scope>
    <source>
        <strain evidence="2">WS_8</strain>
    </source>
</reference>
<dbReference type="Proteomes" id="UP000316609">
    <property type="component" value="Unassembled WGS sequence"/>
</dbReference>
<dbReference type="EMBL" id="VBOY01000037">
    <property type="protein sequence ID" value="TMQ67530.1"/>
    <property type="molecule type" value="Genomic_DNA"/>
</dbReference>
<evidence type="ECO:0000313" key="3">
    <source>
        <dbReference type="Proteomes" id="UP000316609"/>
    </source>
</evidence>
<feature type="compositionally biased region" description="Basic residues" evidence="1">
    <location>
        <begin position="29"/>
        <end position="48"/>
    </location>
</feature>
<dbReference type="InterPro" id="IPR026444">
    <property type="entry name" value="Secre_tail"/>
</dbReference>
<name>A0A538TV76_UNCEI</name>
<organism evidence="2 3">
    <name type="scientific">Eiseniibacteriota bacterium</name>
    <dbReference type="NCBI Taxonomy" id="2212470"/>
    <lineage>
        <taxon>Bacteria</taxon>
        <taxon>Candidatus Eiseniibacteriota</taxon>
    </lineage>
</organism>
<sequence>MHGPGAAGLAARDRVGGGGLTRGRGPRSSPRRLVRHRRTGPRGHRQPARRGEQPLRRPLRVRGAGVDGRTCTLSLDRSVAAAPASAGPLIAGSFQVYPNPARRRPVAFAYRLTEPADVEFRILNASGHQVASFHRAGKRSDNLEVWDPGEIPAGLYLARLKFRGASTEHDEVTTVGLIR</sequence>
<dbReference type="NCBIfam" id="TIGR04183">
    <property type="entry name" value="Por_Secre_tail"/>
    <property type="match status" value="1"/>
</dbReference>
<evidence type="ECO:0000256" key="1">
    <source>
        <dbReference type="SAM" id="MobiDB-lite"/>
    </source>
</evidence>
<evidence type="ECO:0000313" key="2">
    <source>
        <dbReference type="EMBL" id="TMQ67530.1"/>
    </source>
</evidence>
<dbReference type="AlphaFoldDB" id="A0A538TV76"/>
<protein>
    <submittedName>
        <fullName evidence="2">T9SS type A sorting domain-containing protein</fullName>
    </submittedName>
</protein>
<proteinExistence type="predicted"/>
<comment type="caution">
    <text evidence="2">The sequence shown here is derived from an EMBL/GenBank/DDBJ whole genome shotgun (WGS) entry which is preliminary data.</text>
</comment>
<feature type="region of interest" description="Disordered" evidence="1">
    <location>
        <begin position="1"/>
        <end position="63"/>
    </location>
</feature>
<accession>A0A538TV76</accession>
<gene>
    <name evidence="2" type="ORF">E6K78_04450</name>
</gene>